<comment type="function">
    <text evidence="19">Receptor for glutamate that functions as a ligand-gated ion channel in the central nervous system and plays an important role in excitatory synaptic transmission. L-glutamate acts as an excitatory neurotransmitter at many synapses in the central nervous system.</text>
</comment>
<organism evidence="23 24">
    <name type="scientific">Xenopus laevis</name>
    <name type="common">African clawed frog</name>
    <dbReference type="NCBI Taxonomy" id="8355"/>
    <lineage>
        <taxon>Eukaryota</taxon>
        <taxon>Metazoa</taxon>
        <taxon>Chordata</taxon>
        <taxon>Craniata</taxon>
        <taxon>Vertebrata</taxon>
        <taxon>Euteleostomi</taxon>
        <taxon>Amphibia</taxon>
        <taxon>Batrachia</taxon>
        <taxon>Anura</taxon>
        <taxon>Pipoidea</taxon>
        <taxon>Pipidae</taxon>
        <taxon>Xenopodinae</taxon>
        <taxon>Xenopus</taxon>
        <taxon>Xenopus</taxon>
    </lineage>
</organism>
<dbReference type="GO" id="GO:0043197">
    <property type="term" value="C:dendritic spine"/>
    <property type="evidence" value="ECO:0000318"/>
    <property type="project" value="GO_Central"/>
</dbReference>
<evidence type="ECO:0000256" key="20">
    <source>
        <dbReference type="SAM" id="MobiDB-lite"/>
    </source>
</evidence>
<keyword evidence="6 19" id="KW-1133">Transmembrane helix</keyword>
<dbReference type="InterPro" id="IPR001508">
    <property type="entry name" value="Iono_Glu_rcpt_met"/>
</dbReference>
<evidence type="ECO:0000256" key="10">
    <source>
        <dbReference type="ARBA" id="ARBA00023170"/>
    </source>
</evidence>
<comment type="similarity">
    <text evidence="1 19">Belongs to the glutamate-gated ion channel (TC 1.A.10.1) family.</text>
</comment>
<dbReference type="Pfam" id="PF10613">
    <property type="entry name" value="Lig_chan-Glu_bd"/>
    <property type="match status" value="1"/>
</dbReference>
<dbReference type="Gene3D" id="1.10.287.70">
    <property type="match status" value="1"/>
</dbReference>
<dbReference type="Bgee" id="378489">
    <property type="expression patterns" value="Expressed in internal ear and 12 other cell types or tissues"/>
</dbReference>
<name>A0A1L8FG54_XENLA</name>
<dbReference type="PRINTS" id="PR00177">
    <property type="entry name" value="NMDARECEPTOR"/>
</dbReference>
<keyword evidence="13 19" id="KW-1071">Ligand-gated ion channel</keyword>
<dbReference type="Gene3D" id="3.40.190.10">
    <property type="entry name" value="Periplasmic binding protein-like II"/>
    <property type="match status" value="2"/>
</dbReference>
<evidence type="ECO:0000256" key="15">
    <source>
        <dbReference type="ARBA" id="ARBA00034104"/>
    </source>
</evidence>
<keyword evidence="18" id="KW-1015">Disulfide bond</keyword>
<evidence type="ECO:0000256" key="1">
    <source>
        <dbReference type="ARBA" id="ARBA00008685"/>
    </source>
</evidence>
<dbReference type="SUPFAM" id="SSF81324">
    <property type="entry name" value="Voltage-gated potassium channels"/>
    <property type="match status" value="1"/>
</dbReference>
<comment type="subcellular location">
    <subcellularLocation>
        <location evidence="15 19">Postsynaptic cell membrane</location>
        <topology evidence="15 19">Multi-pass membrane protein</topology>
    </subcellularLocation>
</comment>
<dbReference type="FunFam" id="3.40.190.10:FF:000364">
    <property type="entry name" value="Si:dkey-183j2.10"/>
    <property type="match status" value="1"/>
</dbReference>
<feature type="binding site" evidence="16">
    <location>
        <position position="334"/>
    </location>
    <ligand>
        <name>L-glutamate</name>
        <dbReference type="ChEBI" id="CHEBI:29985"/>
    </ligand>
</feature>
<evidence type="ECO:0000256" key="6">
    <source>
        <dbReference type="ARBA" id="ARBA00022989"/>
    </source>
</evidence>
<evidence type="ECO:0000256" key="4">
    <source>
        <dbReference type="ARBA" id="ARBA00022692"/>
    </source>
</evidence>
<reference evidence="24" key="1">
    <citation type="submission" date="2025-08" db="UniProtKB">
        <authorList>
            <consortium name="RefSeq"/>
        </authorList>
    </citation>
    <scope>IDENTIFICATION</scope>
    <source>
        <strain evidence="24">J_2021</strain>
        <tissue evidence="24">Erythrocytes</tissue>
    </source>
</reference>
<feature type="site" description="Crucial to convey clamshell closure to channel opening" evidence="17">
    <location>
        <position position="264"/>
    </location>
</feature>
<keyword evidence="4 19" id="KW-0812">Transmembrane</keyword>
<keyword evidence="10 19" id="KW-0675">Receptor</keyword>
<dbReference type="SUPFAM" id="SSF53850">
    <property type="entry name" value="Periplasmic binding protein-like II"/>
    <property type="match status" value="1"/>
</dbReference>
<dbReference type="GO" id="GO:0004971">
    <property type="term" value="F:AMPA glutamate receptor activity"/>
    <property type="evidence" value="ECO:0000318"/>
    <property type="project" value="GO_Central"/>
</dbReference>
<evidence type="ECO:0000256" key="16">
    <source>
        <dbReference type="PIRSR" id="PIRSR601508-1"/>
    </source>
</evidence>
<keyword evidence="9 19" id="KW-0472">Membrane</keyword>
<evidence type="ECO:0000256" key="2">
    <source>
        <dbReference type="ARBA" id="ARBA00022448"/>
    </source>
</evidence>
<dbReference type="PaxDb" id="8355-A0A1L8FG54"/>
<feature type="chain" id="PRO_5035351884" description="Glutamate receptor" evidence="19">
    <location>
        <begin position="22"/>
        <end position="479"/>
    </location>
</feature>
<dbReference type="GeneID" id="378489"/>
<dbReference type="GO" id="GO:0032281">
    <property type="term" value="C:AMPA glutamate receptor complex"/>
    <property type="evidence" value="ECO:0000318"/>
    <property type="project" value="GO_Central"/>
</dbReference>
<dbReference type="InterPro" id="IPR015683">
    <property type="entry name" value="Ionotropic_Glu_rcpt"/>
</dbReference>
<keyword evidence="7 19" id="KW-0770">Synapse</keyword>
<feature type="domain" description="Ionotropic glutamate receptor C-terminal" evidence="21">
    <location>
        <begin position="42"/>
        <end position="397"/>
    </location>
</feature>
<evidence type="ECO:0000256" key="12">
    <source>
        <dbReference type="ARBA" id="ARBA00023257"/>
    </source>
</evidence>
<evidence type="ECO:0000256" key="9">
    <source>
        <dbReference type="ARBA" id="ARBA00023136"/>
    </source>
</evidence>
<keyword evidence="14 19" id="KW-0407">Ion channel</keyword>
<sequence length="479" mass="53372">MDKSLLLLFAVTLLTVGCTDAGESKGSIHKEKERSKRQALKHLTVTTIMEQPFSMKTESGMEGFCIDLLSELSQSLGFNYTIREVKDGRYGAKDQDGNWNGMVGEVLRKEVDLAVAPLTITAKREGELAFTKPFMQTGISILLRKDNTSENSYLFGFLTPFSKETWIGILVAYVVTSLCLFLVGRLSPCEWTELSTEQNNFTFLNSLWFGVGAFTLQGAEPHPKSVSARIIAVIWWIFSIVLVAAYIASFAAFLNSDSVQTTDIQTFEDLVNQRTLEFGTINSSSTFQFFKNSKNPTYRMIYEYMDKRKDELLVKSFAEGVQRVQESNYAFLGESVMQDIMVAKHCDLVRAPQIIAGRGYAIAAPLDSPLIKQLSVAILEQTESGNIEYLRKKWWDNTCSMKRSAGWNPVQPHTLGGIFLILGIGLALGVIAALIELVLKARNNADQQKKSCCSAFSEEMGERFGTNKENQEAADSVKS</sequence>
<keyword evidence="5 19" id="KW-0732">Signal</keyword>
<evidence type="ECO:0000256" key="18">
    <source>
        <dbReference type="PIRSR" id="PIRSR601508-3"/>
    </source>
</evidence>
<feature type="site" description="Interaction with the cone snail toxin Con-ikot-ikot" evidence="17">
    <location>
        <position position="291"/>
    </location>
</feature>
<dbReference type="PROSITE" id="PS51257">
    <property type="entry name" value="PROKAR_LIPOPROTEIN"/>
    <property type="match status" value="1"/>
</dbReference>
<gene>
    <name evidence="25" type="primary">grik5l.S</name>
    <name evidence="24" type="synonym">grik5</name>
    <name evidence="24" type="synonym">grik5-like.1.S</name>
    <name evidence="24" type="synonym">xenu1a-a</name>
</gene>
<dbReference type="OrthoDB" id="5984008at2759"/>
<evidence type="ECO:0000313" key="24">
    <source>
        <dbReference type="RefSeq" id="XP_018082271.1"/>
    </source>
</evidence>
<protein>
    <recommendedName>
        <fullName evidence="19">Glutamate receptor</fullName>
    </recommendedName>
</protein>
<dbReference type="GO" id="GO:0005886">
    <property type="term" value="C:plasma membrane"/>
    <property type="evidence" value="ECO:0000318"/>
    <property type="project" value="GO_Central"/>
</dbReference>
<keyword evidence="11" id="KW-0325">Glycoprotein</keyword>
<feature type="region of interest" description="Disordered" evidence="20">
    <location>
        <begin position="460"/>
        <end position="479"/>
    </location>
</feature>
<dbReference type="CDD" id="cd13685">
    <property type="entry name" value="PBP2_iGluR_non_NMDA_like"/>
    <property type="match status" value="1"/>
</dbReference>
<evidence type="ECO:0000256" key="7">
    <source>
        <dbReference type="ARBA" id="ARBA00023018"/>
    </source>
</evidence>
<dbReference type="RefSeq" id="XP_018082271.1">
    <property type="nucleotide sequence ID" value="XM_018226782.2"/>
</dbReference>
<feature type="binding site" evidence="16">
    <location>
        <position position="286"/>
    </location>
    <ligand>
        <name>L-glutamate</name>
        <dbReference type="ChEBI" id="CHEBI:29985"/>
    </ligand>
</feature>
<keyword evidence="12 19" id="KW-0628">Postsynaptic cell membrane</keyword>
<evidence type="ECO:0000256" key="11">
    <source>
        <dbReference type="ARBA" id="ARBA00023180"/>
    </source>
</evidence>
<dbReference type="Proteomes" id="UP000186698">
    <property type="component" value="Chromosome 7S"/>
</dbReference>
<dbReference type="OMA" id="GPFNYFE"/>
<dbReference type="SMART" id="SM00918">
    <property type="entry name" value="Lig_chan-Glu_bd"/>
    <property type="match status" value="1"/>
</dbReference>
<dbReference type="AlphaFoldDB" id="A0A1L8FG54"/>
<evidence type="ECO:0000256" key="19">
    <source>
        <dbReference type="RuleBase" id="RU367118"/>
    </source>
</evidence>
<keyword evidence="2 19" id="KW-0813">Transport</keyword>
<dbReference type="GO" id="GO:1904315">
    <property type="term" value="F:transmitter-gated monoatomic ion channel activity involved in regulation of postsynaptic membrane potential"/>
    <property type="evidence" value="ECO:0000318"/>
    <property type="project" value="GO_Central"/>
</dbReference>
<dbReference type="GO" id="GO:0050804">
    <property type="term" value="P:modulation of chemical synaptic transmission"/>
    <property type="evidence" value="ECO:0000318"/>
    <property type="project" value="GO_Central"/>
</dbReference>
<feature type="binding site" evidence="16">
    <location>
        <position position="117"/>
    </location>
    <ligand>
        <name>L-glutamate</name>
        <dbReference type="ChEBI" id="CHEBI:29985"/>
    </ligand>
</feature>
<feature type="domain" description="Ionotropic glutamate receptor L-glutamate and glycine-binding" evidence="22">
    <location>
        <begin position="52"/>
        <end position="108"/>
    </location>
</feature>
<dbReference type="PANTHER" id="PTHR18966">
    <property type="entry name" value="IONOTROPIC GLUTAMATE RECEPTOR"/>
    <property type="match status" value="1"/>
</dbReference>
<evidence type="ECO:0000256" key="13">
    <source>
        <dbReference type="ARBA" id="ARBA00023286"/>
    </source>
</evidence>
<dbReference type="FunFam" id="1.10.287.70:FF:000143">
    <property type="entry name" value="Probable glutamate receptor"/>
    <property type="match status" value="1"/>
</dbReference>
<evidence type="ECO:0000256" key="8">
    <source>
        <dbReference type="ARBA" id="ARBA00023065"/>
    </source>
</evidence>
<evidence type="ECO:0000256" key="14">
    <source>
        <dbReference type="ARBA" id="ARBA00023303"/>
    </source>
</evidence>
<evidence type="ECO:0000256" key="3">
    <source>
        <dbReference type="ARBA" id="ARBA00022475"/>
    </source>
</evidence>
<dbReference type="Xenbase" id="XB-GENE-5860323">
    <property type="gene designation" value="grik5l.S"/>
</dbReference>
<dbReference type="GO" id="GO:0098839">
    <property type="term" value="C:postsynaptic density membrane"/>
    <property type="evidence" value="ECO:0000318"/>
    <property type="project" value="GO_Central"/>
</dbReference>
<evidence type="ECO:0000259" key="22">
    <source>
        <dbReference type="SMART" id="SM00918"/>
    </source>
</evidence>
<feature type="transmembrane region" description="Helical" evidence="19">
    <location>
        <begin position="166"/>
        <end position="184"/>
    </location>
</feature>
<dbReference type="AGR" id="Xenbase:XB-GENE-5860323"/>
<evidence type="ECO:0000256" key="17">
    <source>
        <dbReference type="PIRSR" id="PIRSR601508-2"/>
    </source>
</evidence>
<evidence type="ECO:0000313" key="23">
    <source>
        <dbReference type="Proteomes" id="UP000186698"/>
    </source>
</evidence>
<evidence type="ECO:0000259" key="21">
    <source>
        <dbReference type="SMART" id="SM00079"/>
    </source>
</evidence>
<feature type="disulfide bond" evidence="18">
    <location>
        <begin position="346"/>
        <end position="399"/>
    </location>
</feature>
<dbReference type="InterPro" id="IPR019594">
    <property type="entry name" value="Glu/Gly-bd"/>
</dbReference>
<feature type="binding site" evidence="16">
    <location>
        <position position="124"/>
    </location>
    <ligand>
        <name>L-glutamate</name>
        <dbReference type="ChEBI" id="CHEBI:29985"/>
    </ligand>
</feature>
<keyword evidence="23" id="KW-1185">Reference proteome</keyword>
<keyword evidence="8 19" id="KW-0406">Ion transport</keyword>
<feature type="binding site" evidence="16">
    <location>
        <position position="119"/>
    </location>
    <ligand>
        <name>L-glutamate</name>
        <dbReference type="ChEBI" id="CHEBI:29985"/>
    </ligand>
</feature>
<feature type="transmembrane region" description="Helical" evidence="19">
    <location>
        <begin position="230"/>
        <end position="254"/>
    </location>
</feature>
<proteinExistence type="inferred from homology"/>
<feature type="signal peptide" evidence="19">
    <location>
        <begin position="1"/>
        <end position="21"/>
    </location>
</feature>
<dbReference type="CTD" id="378489"/>
<dbReference type="SMART" id="SM00079">
    <property type="entry name" value="PBPe"/>
    <property type="match status" value="1"/>
</dbReference>
<feature type="binding site" evidence="16">
    <location>
        <position position="285"/>
    </location>
    <ligand>
        <name>L-glutamate</name>
        <dbReference type="ChEBI" id="CHEBI:29985"/>
    </ligand>
</feature>
<evidence type="ECO:0000313" key="25">
    <source>
        <dbReference type="Xenbase" id="XB-GENE-5860323"/>
    </source>
</evidence>
<dbReference type="Pfam" id="PF00060">
    <property type="entry name" value="Lig_chan"/>
    <property type="match status" value="1"/>
</dbReference>
<accession>A0A1L8FG54</accession>
<feature type="transmembrane region" description="Helical" evidence="19">
    <location>
        <begin position="418"/>
        <end position="439"/>
    </location>
</feature>
<evidence type="ECO:0000256" key="5">
    <source>
        <dbReference type="ARBA" id="ARBA00022729"/>
    </source>
</evidence>
<keyword evidence="3 19" id="KW-1003">Cell membrane</keyword>
<dbReference type="GO" id="GO:0035249">
    <property type="term" value="P:synaptic transmission, glutamatergic"/>
    <property type="evidence" value="ECO:0000318"/>
    <property type="project" value="GO_Central"/>
</dbReference>
<dbReference type="InterPro" id="IPR001320">
    <property type="entry name" value="Iontro_rcpt_C"/>
</dbReference>